<reference evidence="1 2" key="1">
    <citation type="journal article" date="2018" name="Mol. Biol. Evol.">
        <title>Analysis of the draft genome of the red seaweed Gracilariopsis chorda provides insights into genome size evolution in Rhodophyta.</title>
        <authorList>
            <person name="Lee J."/>
            <person name="Yang E.C."/>
            <person name="Graf L."/>
            <person name="Yang J.H."/>
            <person name="Qiu H."/>
            <person name="Zel Zion U."/>
            <person name="Chan C.X."/>
            <person name="Stephens T.G."/>
            <person name="Weber A.P.M."/>
            <person name="Boo G.H."/>
            <person name="Boo S.M."/>
            <person name="Kim K.M."/>
            <person name="Shin Y."/>
            <person name="Jung M."/>
            <person name="Lee S.J."/>
            <person name="Yim H.S."/>
            <person name="Lee J.H."/>
            <person name="Bhattacharya D."/>
            <person name="Yoon H.S."/>
        </authorList>
    </citation>
    <scope>NUCLEOTIDE SEQUENCE [LARGE SCALE GENOMIC DNA]</scope>
    <source>
        <strain evidence="1 2">SKKU-2015</strain>
        <tissue evidence="1">Whole body</tissue>
    </source>
</reference>
<dbReference type="EMBL" id="NBIV01000007">
    <property type="protein sequence ID" value="PXF49206.1"/>
    <property type="molecule type" value="Genomic_DNA"/>
</dbReference>
<accession>A0A2V3J422</accession>
<evidence type="ECO:0000313" key="1">
    <source>
        <dbReference type="EMBL" id="PXF49206.1"/>
    </source>
</evidence>
<evidence type="ECO:0000313" key="2">
    <source>
        <dbReference type="Proteomes" id="UP000247409"/>
    </source>
</evidence>
<organism evidence="1 2">
    <name type="scientific">Gracilariopsis chorda</name>
    <dbReference type="NCBI Taxonomy" id="448386"/>
    <lineage>
        <taxon>Eukaryota</taxon>
        <taxon>Rhodophyta</taxon>
        <taxon>Florideophyceae</taxon>
        <taxon>Rhodymeniophycidae</taxon>
        <taxon>Gracilariales</taxon>
        <taxon>Gracilariaceae</taxon>
        <taxon>Gracilariopsis</taxon>
    </lineage>
</organism>
<dbReference type="Proteomes" id="UP000247409">
    <property type="component" value="Unassembled WGS sequence"/>
</dbReference>
<protein>
    <submittedName>
        <fullName evidence="1">Uncharacterized protein</fullName>
    </submittedName>
</protein>
<sequence>MSEGDLTKVGAAAAAPSVLVAANGGAASPSRTRTPPGSPRDQLCANAASAHVSAAKPPILAKGTTPMAAEIADSSGINLLSLVASERKMEEMRTR</sequence>
<gene>
    <name evidence="1" type="ORF">BWQ96_00995</name>
</gene>
<comment type="caution">
    <text evidence="1">The sequence shown here is derived from an EMBL/GenBank/DDBJ whole genome shotgun (WGS) entry which is preliminary data.</text>
</comment>
<name>A0A2V3J422_9FLOR</name>
<dbReference type="AlphaFoldDB" id="A0A2V3J422"/>
<proteinExistence type="predicted"/>
<keyword evidence="2" id="KW-1185">Reference proteome</keyword>